<protein>
    <submittedName>
        <fullName evidence="4">Ubiquitin carboxyl-terminal hydrolase 2-like</fullName>
    </submittedName>
</protein>
<dbReference type="EMBL" id="LHPG02000003">
    <property type="protein sequence ID" value="PRW60141.1"/>
    <property type="molecule type" value="Genomic_DNA"/>
</dbReference>
<evidence type="ECO:0000313" key="4">
    <source>
        <dbReference type="EMBL" id="PRW60141.1"/>
    </source>
</evidence>
<dbReference type="GO" id="GO:0016579">
    <property type="term" value="P:protein deubiquitination"/>
    <property type="evidence" value="ECO:0007669"/>
    <property type="project" value="InterPro"/>
</dbReference>
<feature type="compositionally biased region" description="Low complexity" evidence="2">
    <location>
        <begin position="278"/>
        <end position="294"/>
    </location>
</feature>
<organism evidence="4 5">
    <name type="scientific">Chlorella sorokiniana</name>
    <name type="common">Freshwater green alga</name>
    <dbReference type="NCBI Taxonomy" id="3076"/>
    <lineage>
        <taxon>Eukaryota</taxon>
        <taxon>Viridiplantae</taxon>
        <taxon>Chlorophyta</taxon>
        <taxon>core chlorophytes</taxon>
        <taxon>Trebouxiophyceae</taxon>
        <taxon>Chlorellales</taxon>
        <taxon>Chlorellaceae</taxon>
        <taxon>Chlorella clade</taxon>
        <taxon>Chlorella</taxon>
    </lineage>
</organism>
<accession>A0A2P6U1E7</accession>
<feature type="compositionally biased region" description="Low complexity" evidence="2">
    <location>
        <begin position="482"/>
        <end position="493"/>
    </location>
</feature>
<evidence type="ECO:0000256" key="2">
    <source>
        <dbReference type="SAM" id="MobiDB-lite"/>
    </source>
</evidence>
<dbReference type="Gene3D" id="3.90.70.10">
    <property type="entry name" value="Cysteine proteinases"/>
    <property type="match status" value="2"/>
</dbReference>
<feature type="region of interest" description="Disordered" evidence="2">
    <location>
        <begin position="224"/>
        <end position="257"/>
    </location>
</feature>
<feature type="compositionally biased region" description="Low complexity" evidence="2">
    <location>
        <begin position="224"/>
        <end position="246"/>
    </location>
</feature>
<dbReference type="SUPFAM" id="SSF54001">
    <property type="entry name" value="Cysteine proteinases"/>
    <property type="match status" value="1"/>
</dbReference>
<feature type="region of interest" description="Disordered" evidence="2">
    <location>
        <begin position="278"/>
        <end position="361"/>
    </location>
</feature>
<feature type="region of interest" description="Disordered" evidence="2">
    <location>
        <begin position="697"/>
        <end position="761"/>
    </location>
</feature>
<dbReference type="InterPro" id="IPR038765">
    <property type="entry name" value="Papain-like_cys_pep_sf"/>
</dbReference>
<proteinExistence type="inferred from homology"/>
<comment type="caution">
    <text evidence="4">The sequence shown here is derived from an EMBL/GenBank/DDBJ whole genome shotgun (WGS) entry which is preliminary data.</text>
</comment>
<dbReference type="Proteomes" id="UP000239899">
    <property type="component" value="Unassembled WGS sequence"/>
</dbReference>
<feature type="domain" description="USP" evidence="3">
    <location>
        <begin position="419"/>
        <end position="1026"/>
    </location>
</feature>
<gene>
    <name evidence="4" type="ORF">C2E21_1900</name>
</gene>
<reference evidence="4 5" key="1">
    <citation type="journal article" date="2018" name="Plant J.">
        <title>Genome sequences of Chlorella sorokiniana UTEX 1602 and Micractinium conductrix SAG 241.80: implications to maltose excretion by a green alga.</title>
        <authorList>
            <person name="Arriola M.B."/>
            <person name="Velmurugan N."/>
            <person name="Zhang Y."/>
            <person name="Plunkett M.H."/>
            <person name="Hondzo H."/>
            <person name="Barney B.M."/>
        </authorList>
    </citation>
    <scope>NUCLEOTIDE SEQUENCE [LARGE SCALE GENOMIC DNA]</scope>
    <source>
        <strain evidence="5">UTEX 1602</strain>
    </source>
</reference>
<feature type="compositionally biased region" description="Basic and acidic residues" evidence="2">
    <location>
        <begin position="1"/>
        <end position="13"/>
    </location>
</feature>
<feature type="compositionally biased region" description="Low complexity" evidence="2">
    <location>
        <begin position="592"/>
        <end position="626"/>
    </location>
</feature>
<dbReference type="Pfam" id="PF00443">
    <property type="entry name" value="UCH"/>
    <property type="match status" value="1"/>
</dbReference>
<dbReference type="PROSITE" id="PS50235">
    <property type="entry name" value="USP_3"/>
    <property type="match status" value="1"/>
</dbReference>
<feature type="compositionally biased region" description="Low complexity" evidence="2">
    <location>
        <begin position="573"/>
        <end position="584"/>
    </location>
</feature>
<evidence type="ECO:0000313" key="5">
    <source>
        <dbReference type="Proteomes" id="UP000239899"/>
    </source>
</evidence>
<dbReference type="CDD" id="cd02674">
    <property type="entry name" value="Peptidase_C19R"/>
    <property type="match status" value="1"/>
</dbReference>
<dbReference type="InterPro" id="IPR028889">
    <property type="entry name" value="USP"/>
</dbReference>
<feature type="compositionally biased region" description="Polar residues" evidence="2">
    <location>
        <begin position="27"/>
        <end position="43"/>
    </location>
</feature>
<feature type="region of interest" description="Disordered" evidence="2">
    <location>
        <begin position="1037"/>
        <end position="1060"/>
    </location>
</feature>
<evidence type="ECO:0000259" key="3">
    <source>
        <dbReference type="PROSITE" id="PS50235"/>
    </source>
</evidence>
<evidence type="ECO:0000256" key="1">
    <source>
        <dbReference type="ARBA" id="ARBA00009085"/>
    </source>
</evidence>
<keyword evidence="5" id="KW-1185">Reference proteome</keyword>
<feature type="region of interest" description="Disordered" evidence="2">
    <location>
        <begin position="482"/>
        <end position="504"/>
    </location>
</feature>
<feature type="compositionally biased region" description="Low complexity" evidence="2">
    <location>
        <begin position="1046"/>
        <end position="1060"/>
    </location>
</feature>
<feature type="region of interest" description="Disordered" evidence="2">
    <location>
        <begin position="573"/>
        <end position="626"/>
    </location>
</feature>
<dbReference type="PANTHER" id="PTHR21646">
    <property type="entry name" value="UBIQUITIN CARBOXYL-TERMINAL HYDROLASE"/>
    <property type="match status" value="1"/>
</dbReference>
<dbReference type="PROSITE" id="PS00972">
    <property type="entry name" value="USP_1"/>
    <property type="match status" value="1"/>
</dbReference>
<dbReference type="OrthoDB" id="292964at2759"/>
<dbReference type="InterPro" id="IPR018200">
    <property type="entry name" value="USP_CS"/>
</dbReference>
<feature type="compositionally biased region" description="Low complexity" evidence="2">
    <location>
        <begin position="70"/>
        <end position="96"/>
    </location>
</feature>
<sequence length="1060" mass="108050">MGREVGPHPEVARLRTTAGPPALRKLSATSGASPGTSPRSAATRQTGSMSRSRSRGSGLGPSMDTLQPEAAAADGDAAAAAQPSNSDAVAAAAQGSTSPDLPSTLAALHALNPPAANGTAAGAQQGSKQHSKQSGFFGMFSRAPKNGGLSGASDAAAGDYGSSSAGEGKSKKSSSWFGFGGGKKRPGSATPLASPNGVQPLAAVDRAGSGCLLLPGLPIVESIGRPGSRSGSRAGSSAGSSEAAVPAGGGGTPSAVAGLRAAQGGTAAGYTADVSASEASAPSSAQPSPAVAGGLPPGIGPDPGTAQRKSHRRNRSLTALLLKPGWRRRNTNSVGSEGELGGDVTPPRYSSYGNSRAGSPAPESAKALAAAAGYGACFGLASGGHTEAEDEIVGVPPPIEEEVAVEPLPPQPLLPSGTTGLKNIGNTCFFNAALQCLRYTPGLPLQVVPDLLQLAEQRRQPGKGPAKSVSFAAGPPAVAAAATCDRSSGGSEAAGEEGGLEEQPSLDVHQQALARASCELPPEAVEAARRELEAVSSGIDCEAAAASATAAAAAANDAAAAGMPAPAAEAAAAAGGESASVPSSEAEEQQAEEQPAAAGADAAPPAAAVPAPAAPAAQPAKPQRPPKGALLEAFATLVKDLYLQPENGDIAACAAPLLRTLRAFPIAADYFDGGQHDCQEVLRVVMDLLHEDLNRAAPKQQPQQQANGPASPADPPPAGAEQQPGAAAEAAAWSLEQQQQQPGEAAASSQQQPDGPEDEAAKAERLWQQYLERDDSPISDLFGGQLQSSVTCHKCGGRFTMYEPFWDLSLPLSKEARSGPVLTSDFSNCLTVLDGFPPDNQPSHCFLTCSLPLSKEGRGGGFSWLGLKGSPSSIQDCLTAFTADERLEGEEAFHCEACKEKTPATKHLRVHRFPEVLVLHIKRFKHKGNSTDKLTTSVTFPLRDLSLRQFASPECPARPEELRYELFAVSNHYGNLSGGHYTAMCRVPQPDGEGEDWYSFNDELVVRVSPSQVVSQYAYVLWYVRSRKSAVAAHAAGRSHHHRRTSSAASAGAAAAVAGN</sequence>
<dbReference type="AlphaFoldDB" id="A0A2P6U1E7"/>
<feature type="compositionally biased region" description="Low complexity" evidence="2">
    <location>
        <begin position="697"/>
        <end position="711"/>
    </location>
</feature>
<feature type="compositionally biased region" description="Low complexity" evidence="2">
    <location>
        <begin position="719"/>
        <end position="753"/>
    </location>
</feature>
<dbReference type="InterPro" id="IPR001394">
    <property type="entry name" value="Peptidase_C19_UCH"/>
</dbReference>
<feature type="region of interest" description="Disordered" evidence="2">
    <location>
        <begin position="1"/>
        <end position="198"/>
    </location>
</feature>
<dbReference type="PROSITE" id="PS00973">
    <property type="entry name" value="USP_2"/>
    <property type="match status" value="1"/>
</dbReference>
<dbReference type="GO" id="GO:0004843">
    <property type="term" value="F:cysteine-type deubiquitinase activity"/>
    <property type="evidence" value="ECO:0007669"/>
    <property type="project" value="InterPro"/>
</dbReference>
<name>A0A2P6U1E7_CHLSO</name>
<feature type="compositionally biased region" description="Low complexity" evidence="2">
    <location>
        <begin position="105"/>
        <end position="135"/>
    </location>
</feature>
<dbReference type="STRING" id="3076.A0A2P6U1E7"/>
<comment type="similarity">
    <text evidence="1">Belongs to the peptidase C19 family.</text>
</comment>
<feature type="compositionally biased region" description="Low complexity" evidence="2">
    <location>
        <begin position="151"/>
        <end position="177"/>
    </location>
</feature>
<dbReference type="InterPro" id="IPR050185">
    <property type="entry name" value="Ub_carboxyl-term_hydrolase"/>
</dbReference>